<organism evidence="1 2">
    <name type="scientific">Nitratidesulfovibrio oxamicus</name>
    <dbReference type="NCBI Taxonomy" id="32016"/>
    <lineage>
        <taxon>Bacteria</taxon>
        <taxon>Pseudomonadati</taxon>
        <taxon>Thermodesulfobacteriota</taxon>
        <taxon>Desulfovibrionia</taxon>
        <taxon>Desulfovibrionales</taxon>
        <taxon>Desulfovibrionaceae</taxon>
        <taxon>Nitratidesulfovibrio</taxon>
    </lineage>
</organism>
<proteinExistence type="predicted"/>
<dbReference type="InterPro" id="IPR005564">
    <property type="entry name" value="Major_capsid_GpE"/>
</dbReference>
<accession>A0ABS0J6B9</accession>
<dbReference type="EMBL" id="VRYY01000344">
    <property type="protein sequence ID" value="MBG3877685.1"/>
    <property type="molecule type" value="Genomic_DNA"/>
</dbReference>
<evidence type="ECO:0000313" key="1">
    <source>
        <dbReference type="EMBL" id="MBG3877685.1"/>
    </source>
</evidence>
<sequence>MLLSLKNIFTPQAIAATLTKLPDLATTVLDTAFPDRPTHPFAVVGVGELTRIVGTVPVVRRGGQPVAVGGEGYDVQLIAPKPVKPSIEVTAAELNDLRLILGNAGALETWRSSKVDSLRRLVRDTTEAMASVVLYTGKVNWPSRIDGGGHENYVIDYGPVLTHAPAAMLTGDSKASAAYNLLLAMRTAIRQAGIGGKVAFHAGSDAFSVLLDICQAWTSTADSGQGLRVEIGQEQGKLVIGGFPVTLMDEAYPHPITGQWTNKLEPKALVAYATDAPGKVWYCAIDSISAANAATPFYVVPEPLPGDSGFRLIAQSKPLPARNPKTICKAIVVA</sequence>
<dbReference type="Pfam" id="PF03864">
    <property type="entry name" value="Phage_cap_E"/>
    <property type="match status" value="1"/>
</dbReference>
<evidence type="ECO:0000313" key="2">
    <source>
        <dbReference type="Proteomes" id="UP001194469"/>
    </source>
</evidence>
<comment type="caution">
    <text evidence="1">The sequence shown here is derived from an EMBL/GenBank/DDBJ whole genome shotgun (WGS) entry which is preliminary data.</text>
</comment>
<dbReference type="Proteomes" id="UP001194469">
    <property type="component" value="Unassembled WGS sequence"/>
</dbReference>
<dbReference type="RefSeq" id="WP_196609778.1">
    <property type="nucleotide sequence ID" value="NZ_VRYY01000344.1"/>
</dbReference>
<dbReference type="Gene3D" id="3.15.30.10">
    <property type="entry name" value="putative capsid protein of prophage domain like"/>
    <property type="match status" value="1"/>
</dbReference>
<keyword evidence="2" id="KW-1185">Reference proteome</keyword>
<reference evidence="1 2" key="1">
    <citation type="submission" date="2019-08" db="EMBL/GenBank/DDBJ databases">
        <authorList>
            <person name="Luo N."/>
        </authorList>
    </citation>
    <scope>NUCLEOTIDE SEQUENCE [LARGE SCALE GENOMIC DNA]</scope>
    <source>
        <strain evidence="1 2">NCIMB 9442</strain>
    </source>
</reference>
<gene>
    <name evidence="1" type="ORF">FVW20_11840</name>
</gene>
<name>A0ABS0J6B9_9BACT</name>
<protein>
    <submittedName>
        <fullName evidence="1">Major capsid protein</fullName>
    </submittedName>
</protein>